<gene>
    <name evidence="2" type="ORF">SBF1_9680003</name>
</gene>
<evidence type="ECO:0000313" key="3">
    <source>
        <dbReference type="Proteomes" id="UP000238916"/>
    </source>
</evidence>
<proteinExistence type="predicted"/>
<dbReference type="Proteomes" id="UP000238916">
    <property type="component" value="Unassembled WGS sequence"/>
</dbReference>
<name>A0A2U3LYG8_9FIRM</name>
<organism evidence="2 3">
    <name type="scientific">Candidatus Desulfosporosinus infrequens</name>
    <dbReference type="NCBI Taxonomy" id="2043169"/>
    <lineage>
        <taxon>Bacteria</taxon>
        <taxon>Bacillati</taxon>
        <taxon>Bacillota</taxon>
        <taxon>Clostridia</taxon>
        <taxon>Eubacteriales</taxon>
        <taxon>Desulfitobacteriaceae</taxon>
        <taxon>Desulfosporosinus</taxon>
    </lineage>
</organism>
<evidence type="ECO:0000256" key="1">
    <source>
        <dbReference type="SAM" id="Phobius"/>
    </source>
</evidence>
<feature type="transmembrane region" description="Helical" evidence="1">
    <location>
        <begin position="71"/>
        <end position="94"/>
    </location>
</feature>
<reference evidence="3" key="1">
    <citation type="submission" date="2018-02" db="EMBL/GenBank/DDBJ databases">
        <authorList>
            <person name="Hausmann B."/>
        </authorList>
    </citation>
    <scope>NUCLEOTIDE SEQUENCE [LARGE SCALE GENOMIC DNA]</scope>
    <source>
        <strain evidence="3">Peat soil MAG SbF1</strain>
    </source>
</reference>
<protein>
    <submittedName>
        <fullName evidence="2">Uncharacterized protein</fullName>
    </submittedName>
</protein>
<keyword evidence="1" id="KW-0812">Transmembrane</keyword>
<feature type="transmembrane region" description="Helical" evidence="1">
    <location>
        <begin position="25"/>
        <end position="50"/>
    </location>
</feature>
<dbReference type="AlphaFoldDB" id="A0A2U3LYG8"/>
<keyword evidence="1" id="KW-1133">Transmembrane helix</keyword>
<dbReference type="EMBL" id="OMOF01000965">
    <property type="protein sequence ID" value="SPF56981.1"/>
    <property type="molecule type" value="Genomic_DNA"/>
</dbReference>
<keyword evidence="1" id="KW-0472">Membrane</keyword>
<evidence type="ECO:0000313" key="2">
    <source>
        <dbReference type="EMBL" id="SPF56981.1"/>
    </source>
</evidence>
<sequence length="115" mass="13489">MSNDAWLNYKLGRIIVIEYPKYIDVIQILAVVSVLFTISLIVSWKIYFKLRDAKKHERQYPIDRHISKDDIVVNFLLVVSLLWISCVAVCAIHYKHFIPTEITRIQSGIDKRSLE</sequence>
<accession>A0A2U3LYG8</accession>